<protein>
    <submittedName>
        <fullName evidence="1">Uncharacterized protein</fullName>
    </submittedName>
</protein>
<dbReference type="Proteomes" id="UP001162992">
    <property type="component" value="Chromosome 13"/>
</dbReference>
<gene>
    <name evidence="1" type="ORF">O6H91_13G068300</name>
</gene>
<evidence type="ECO:0000313" key="2">
    <source>
        <dbReference type="Proteomes" id="UP001162992"/>
    </source>
</evidence>
<sequence length="133" mass="14734">MAFEAAAQFFLFILIIILIRESFTSALSTDEPVNSEETSSNLDSCISLTADSCAYSVGFDFQSGSVGAGIAKQLSIAPGADSCYECYYYSKFLDYMEAFHLFAFSGKFETQISRKQSISRHFLSALSRLQLSY</sequence>
<dbReference type="EMBL" id="CM055104">
    <property type="protein sequence ID" value="KAJ7533867.1"/>
    <property type="molecule type" value="Genomic_DNA"/>
</dbReference>
<comment type="caution">
    <text evidence="1">The sequence shown here is derived from an EMBL/GenBank/DDBJ whole genome shotgun (WGS) entry which is preliminary data.</text>
</comment>
<reference evidence="2" key="1">
    <citation type="journal article" date="2024" name="Proc. Natl. Acad. Sci. U.S.A.">
        <title>Extraordinary preservation of gene collinearity over three hundred million years revealed in homosporous lycophytes.</title>
        <authorList>
            <person name="Li C."/>
            <person name="Wickell D."/>
            <person name="Kuo L.Y."/>
            <person name="Chen X."/>
            <person name="Nie B."/>
            <person name="Liao X."/>
            <person name="Peng D."/>
            <person name="Ji J."/>
            <person name="Jenkins J."/>
            <person name="Williams M."/>
            <person name="Shu S."/>
            <person name="Plott C."/>
            <person name="Barry K."/>
            <person name="Rajasekar S."/>
            <person name="Grimwood J."/>
            <person name="Han X."/>
            <person name="Sun S."/>
            <person name="Hou Z."/>
            <person name="He W."/>
            <person name="Dai G."/>
            <person name="Sun C."/>
            <person name="Schmutz J."/>
            <person name="Leebens-Mack J.H."/>
            <person name="Li F.W."/>
            <person name="Wang L."/>
        </authorList>
    </citation>
    <scope>NUCLEOTIDE SEQUENCE [LARGE SCALE GENOMIC DNA]</scope>
    <source>
        <strain evidence="2">cv. PW_Plant_1</strain>
    </source>
</reference>
<proteinExistence type="predicted"/>
<organism evidence="1 2">
    <name type="scientific">Diphasiastrum complanatum</name>
    <name type="common">Issler's clubmoss</name>
    <name type="synonym">Lycopodium complanatum</name>
    <dbReference type="NCBI Taxonomy" id="34168"/>
    <lineage>
        <taxon>Eukaryota</taxon>
        <taxon>Viridiplantae</taxon>
        <taxon>Streptophyta</taxon>
        <taxon>Embryophyta</taxon>
        <taxon>Tracheophyta</taxon>
        <taxon>Lycopodiopsida</taxon>
        <taxon>Lycopodiales</taxon>
        <taxon>Lycopodiaceae</taxon>
        <taxon>Lycopodioideae</taxon>
        <taxon>Diphasiastrum</taxon>
    </lineage>
</organism>
<keyword evidence="2" id="KW-1185">Reference proteome</keyword>
<name>A0ACC2BWV2_DIPCM</name>
<evidence type="ECO:0000313" key="1">
    <source>
        <dbReference type="EMBL" id="KAJ7533867.1"/>
    </source>
</evidence>
<accession>A0ACC2BWV2</accession>